<keyword evidence="1" id="KW-0732">Signal</keyword>
<feature type="signal peptide" evidence="1">
    <location>
        <begin position="1"/>
        <end position="20"/>
    </location>
</feature>
<evidence type="ECO:0008006" key="4">
    <source>
        <dbReference type="Google" id="ProtNLM"/>
    </source>
</evidence>
<evidence type="ECO:0000313" key="3">
    <source>
        <dbReference type="Proteomes" id="UP000275078"/>
    </source>
</evidence>
<evidence type="ECO:0000313" key="2">
    <source>
        <dbReference type="EMBL" id="RPA77618.1"/>
    </source>
</evidence>
<accession>A0A3N4HYN7</accession>
<evidence type="ECO:0000256" key="1">
    <source>
        <dbReference type="SAM" id="SignalP"/>
    </source>
</evidence>
<protein>
    <recommendedName>
        <fullName evidence="4">LysM domain-containing protein</fullName>
    </recommendedName>
</protein>
<name>A0A3N4HYN7_ASCIM</name>
<keyword evidence="3" id="KW-1185">Reference proteome</keyword>
<sequence length="167" mass="18276">MRSLFFVTPIFISLCAITTAIPTPVPAYRIPVYSMTSKKATRGNMFADGVIVEFTSSAIASSPVQAPTQPNVAPDCTTWKEIRTSDFDRQVSIYMSLNRLGYEDFLKLNPDVPREQLISPKGEQGMGTGLAPGFTYCWSAIKWPEEGAFVSYRVSLAEFSGAGSEIA</sequence>
<gene>
    <name evidence="2" type="ORF">BJ508DRAFT_416974</name>
</gene>
<feature type="chain" id="PRO_5018111410" description="LysM domain-containing protein" evidence="1">
    <location>
        <begin position="21"/>
        <end position="167"/>
    </location>
</feature>
<dbReference type="EMBL" id="ML119723">
    <property type="protein sequence ID" value="RPA77618.1"/>
    <property type="molecule type" value="Genomic_DNA"/>
</dbReference>
<organism evidence="2 3">
    <name type="scientific">Ascobolus immersus RN42</name>
    <dbReference type="NCBI Taxonomy" id="1160509"/>
    <lineage>
        <taxon>Eukaryota</taxon>
        <taxon>Fungi</taxon>
        <taxon>Dikarya</taxon>
        <taxon>Ascomycota</taxon>
        <taxon>Pezizomycotina</taxon>
        <taxon>Pezizomycetes</taxon>
        <taxon>Pezizales</taxon>
        <taxon>Ascobolaceae</taxon>
        <taxon>Ascobolus</taxon>
    </lineage>
</organism>
<proteinExistence type="predicted"/>
<dbReference type="Proteomes" id="UP000275078">
    <property type="component" value="Unassembled WGS sequence"/>
</dbReference>
<reference evidence="2 3" key="1">
    <citation type="journal article" date="2018" name="Nat. Ecol. Evol.">
        <title>Pezizomycetes genomes reveal the molecular basis of ectomycorrhizal truffle lifestyle.</title>
        <authorList>
            <person name="Murat C."/>
            <person name="Payen T."/>
            <person name="Noel B."/>
            <person name="Kuo A."/>
            <person name="Morin E."/>
            <person name="Chen J."/>
            <person name="Kohler A."/>
            <person name="Krizsan K."/>
            <person name="Balestrini R."/>
            <person name="Da Silva C."/>
            <person name="Montanini B."/>
            <person name="Hainaut M."/>
            <person name="Levati E."/>
            <person name="Barry K.W."/>
            <person name="Belfiori B."/>
            <person name="Cichocki N."/>
            <person name="Clum A."/>
            <person name="Dockter R.B."/>
            <person name="Fauchery L."/>
            <person name="Guy J."/>
            <person name="Iotti M."/>
            <person name="Le Tacon F."/>
            <person name="Lindquist E.A."/>
            <person name="Lipzen A."/>
            <person name="Malagnac F."/>
            <person name="Mello A."/>
            <person name="Molinier V."/>
            <person name="Miyauchi S."/>
            <person name="Poulain J."/>
            <person name="Riccioni C."/>
            <person name="Rubini A."/>
            <person name="Sitrit Y."/>
            <person name="Splivallo R."/>
            <person name="Traeger S."/>
            <person name="Wang M."/>
            <person name="Zifcakova L."/>
            <person name="Wipf D."/>
            <person name="Zambonelli A."/>
            <person name="Paolocci F."/>
            <person name="Nowrousian M."/>
            <person name="Ottonello S."/>
            <person name="Baldrian P."/>
            <person name="Spatafora J.W."/>
            <person name="Henrissat B."/>
            <person name="Nagy L.G."/>
            <person name="Aury J.M."/>
            <person name="Wincker P."/>
            <person name="Grigoriev I.V."/>
            <person name="Bonfante P."/>
            <person name="Martin F.M."/>
        </authorList>
    </citation>
    <scope>NUCLEOTIDE SEQUENCE [LARGE SCALE GENOMIC DNA]</scope>
    <source>
        <strain evidence="2 3">RN42</strain>
    </source>
</reference>
<dbReference type="AlphaFoldDB" id="A0A3N4HYN7"/>